<protein>
    <recommendedName>
        <fullName evidence="1">PRTase-CE domain-containing protein</fullName>
    </recommendedName>
</protein>
<gene>
    <name evidence="2" type="ORF">HV056_25550</name>
</gene>
<dbReference type="AlphaFoldDB" id="A0A7W3CED9"/>
<dbReference type="InterPro" id="IPR056920">
    <property type="entry name" value="PRTase-CE"/>
</dbReference>
<evidence type="ECO:0000313" key="3">
    <source>
        <dbReference type="Proteomes" id="UP000533461"/>
    </source>
</evidence>
<dbReference type="Proteomes" id="UP000533461">
    <property type="component" value="Unassembled WGS sequence"/>
</dbReference>
<feature type="domain" description="PRTase-CE" evidence="1">
    <location>
        <begin position="38"/>
        <end position="349"/>
    </location>
</feature>
<proteinExistence type="predicted"/>
<name>A0A7W3CED9_ENTAS</name>
<comment type="caution">
    <text evidence="2">The sequence shown here is derived from an EMBL/GenBank/DDBJ whole genome shotgun (WGS) entry which is preliminary data.</text>
</comment>
<dbReference type="RefSeq" id="WP_182383999.1">
    <property type="nucleotide sequence ID" value="NZ_JABXQT010000002.1"/>
</dbReference>
<reference evidence="2 3" key="1">
    <citation type="submission" date="2020-06" db="EMBL/GenBank/DDBJ databases">
        <title>REHAB project genomes.</title>
        <authorList>
            <person name="Shaw L.P."/>
        </authorList>
    </citation>
    <scope>NUCLEOTIDE SEQUENCE [LARGE SCALE GENOMIC DNA]</scope>
    <source>
        <strain evidence="2 3">RHBSTW-00074</strain>
    </source>
</reference>
<dbReference type="Pfam" id="PF24390">
    <property type="entry name" value="PRTase-CE"/>
    <property type="match status" value="1"/>
</dbReference>
<accession>A0A7W3CED9</accession>
<evidence type="ECO:0000313" key="2">
    <source>
        <dbReference type="EMBL" id="MBA8079833.1"/>
    </source>
</evidence>
<organism evidence="2 3">
    <name type="scientific">Enterobacter asburiae</name>
    <dbReference type="NCBI Taxonomy" id="61645"/>
    <lineage>
        <taxon>Bacteria</taxon>
        <taxon>Pseudomonadati</taxon>
        <taxon>Pseudomonadota</taxon>
        <taxon>Gammaproteobacteria</taxon>
        <taxon>Enterobacterales</taxon>
        <taxon>Enterobacteriaceae</taxon>
        <taxon>Enterobacter</taxon>
        <taxon>Enterobacter cloacae complex</taxon>
    </lineage>
</organism>
<sequence>MNGNLNEIISKISLIIKDYKYLPEVVDRKSIASIDLHVEKWISQFDIEDREFVLEHTYNLLSENYYSETRYDNLLRAIAKNEKNEKHFRSDCFVSIQSHGGSQNEITEKLNKFIRNEINLSLPVLSLDNDNADFSKFRHITYLDDFSFSGKLIGDDIEKIITDLELDNVNIRILVFLAHSQGFYNLKRRLSDFVKDNELDIKFHFNKRFWGDVDNSISNGYSWNTSTYFPELVTCNEVLEEKGLLDAELYQPNYFRSGSNNKCILGNELDRRRIEKIFSSIGFHIISKSASPKKSMKPLGFSTYHGFGFGGNIFSYRNCPNNTPLVFWWGSYEETGNAAIDCWYPLMKRRGYYA</sequence>
<evidence type="ECO:0000259" key="1">
    <source>
        <dbReference type="Pfam" id="PF24390"/>
    </source>
</evidence>
<dbReference type="EMBL" id="JABXRP010000004">
    <property type="protein sequence ID" value="MBA8079833.1"/>
    <property type="molecule type" value="Genomic_DNA"/>
</dbReference>